<proteinExistence type="predicted"/>
<dbReference type="PROSITE" id="PS51318">
    <property type="entry name" value="TAT"/>
    <property type="match status" value="1"/>
</dbReference>
<sequence length="507" mass="56215">MRDSFSRRRFLQSTSAAGSLGVLGASWLNQVPAVTAEETKPDPKSVVFTADIEPTVQLLENTQRDKLLEEVAGRIRKGKLNYQQVVTALQLAGIRNVQPRPSVGFKFHAVLVVNSAHLASLASADEDRWLPIFWALDAFKESQAKDVSEGNWTMPAVATGKLPAPHEAREQLTHALEKWDAEQADVAAAILARTASAGDIFELLCRYGARDFRAIGHKIIYVANAFRALQVMGWQHAEPVIRSLAYAILNHQGEDNPANNDYAADRPYKENQKRIKAIRNDWQDGKVDAGATKELLVTLRTSSAADACEAVVQMLNQGVAPQSIWDGMLVGGGELLMRQPGIVGLHTLTTSNAIHYAYQNVQQDETRRLLLLQNAAFLTMFRDAMEKRGKVSDAEVLKLEPADKASVSLDEIFADVSGNRDAAARATLAYAKTEENADEFIRRARLLVFLKGRDSHDYKFSSAVLEDYRHLSPEWRDRFLATSVYNLRGSKANDNELVARTRQAFSA</sequence>
<dbReference type="OrthoDB" id="176343at2"/>
<dbReference type="InterPro" id="IPR019546">
    <property type="entry name" value="TAT_signal_bac_arc"/>
</dbReference>
<organism evidence="1 2">
    <name type="scientific">Anatilimnocola aggregata</name>
    <dbReference type="NCBI Taxonomy" id="2528021"/>
    <lineage>
        <taxon>Bacteria</taxon>
        <taxon>Pseudomonadati</taxon>
        <taxon>Planctomycetota</taxon>
        <taxon>Planctomycetia</taxon>
        <taxon>Pirellulales</taxon>
        <taxon>Pirellulaceae</taxon>
        <taxon>Anatilimnocola</taxon>
    </lineage>
</organism>
<dbReference type="NCBIfam" id="TIGR01409">
    <property type="entry name" value="TAT_signal_seq"/>
    <property type="match status" value="1"/>
</dbReference>
<dbReference type="AlphaFoldDB" id="A0A517YDX8"/>
<gene>
    <name evidence="1" type="ORF">ETAA8_35400</name>
</gene>
<keyword evidence="2" id="KW-1185">Reference proteome</keyword>
<dbReference type="RefSeq" id="WP_145090729.1">
    <property type="nucleotide sequence ID" value="NZ_CP036274.1"/>
</dbReference>
<evidence type="ECO:0008006" key="3">
    <source>
        <dbReference type="Google" id="ProtNLM"/>
    </source>
</evidence>
<dbReference type="InterPro" id="IPR006311">
    <property type="entry name" value="TAT_signal"/>
</dbReference>
<dbReference type="EMBL" id="CP036274">
    <property type="protein sequence ID" value="QDU28440.1"/>
    <property type="molecule type" value="Genomic_DNA"/>
</dbReference>
<dbReference type="KEGG" id="aagg:ETAA8_35400"/>
<evidence type="ECO:0000313" key="2">
    <source>
        <dbReference type="Proteomes" id="UP000315017"/>
    </source>
</evidence>
<reference evidence="1 2" key="1">
    <citation type="submission" date="2019-02" db="EMBL/GenBank/DDBJ databases">
        <title>Deep-cultivation of Planctomycetes and their phenomic and genomic characterization uncovers novel biology.</title>
        <authorList>
            <person name="Wiegand S."/>
            <person name="Jogler M."/>
            <person name="Boedeker C."/>
            <person name="Pinto D."/>
            <person name="Vollmers J."/>
            <person name="Rivas-Marin E."/>
            <person name="Kohn T."/>
            <person name="Peeters S.H."/>
            <person name="Heuer A."/>
            <person name="Rast P."/>
            <person name="Oberbeckmann S."/>
            <person name="Bunk B."/>
            <person name="Jeske O."/>
            <person name="Meyerdierks A."/>
            <person name="Storesund J.E."/>
            <person name="Kallscheuer N."/>
            <person name="Luecker S."/>
            <person name="Lage O.M."/>
            <person name="Pohl T."/>
            <person name="Merkel B.J."/>
            <person name="Hornburger P."/>
            <person name="Mueller R.-W."/>
            <person name="Bruemmer F."/>
            <person name="Labrenz M."/>
            <person name="Spormann A.M."/>
            <person name="Op den Camp H."/>
            <person name="Overmann J."/>
            <person name="Amann R."/>
            <person name="Jetten M.S.M."/>
            <person name="Mascher T."/>
            <person name="Medema M.H."/>
            <person name="Devos D.P."/>
            <person name="Kaster A.-K."/>
            <person name="Ovreas L."/>
            <person name="Rohde M."/>
            <person name="Galperin M.Y."/>
            <person name="Jogler C."/>
        </authorList>
    </citation>
    <scope>NUCLEOTIDE SEQUENCE [LARGE SCALE GENOMIC DNA]</scope>
    <source>
        <strain evidence="1 2">ETA_A8</strain>
    </source>
</reference>
<dbReference type="Proteomes" id="UP000315017">
    <property type="component" value="Chromosome"/>
</dbReference>
<evidence type="ECO:0000313" key="1">
    <source>
        <dbReference type="EMBL" id="QDU28440.1"/>
    </source>
</evidence>
<accession>A0A517YDX8</accession>
<name>A0A517YDX8_9BACT</name>
<protein>
    <recommendedName>
        <fullName evidence="3">Twin-arginine translocation signal domain-containing protein</fullName>
    </recommendedName>
</protein>